<evidence type="ECO:0000313" key="2">
    <source>
        <dbReference type="EMBL" id="MDX8034927.1"/>
    </source>
</evidence>
<dbReference type="PROSITE" id="PS50943">
    <property type="entry name" value="HTH_CROC1"/>
    <property type="match status" value="1"/>
</dbReference>
<dbReference type="CDD" id="cd00093">
    <property type="entry name" value="HTH_XRE"/>
    <property type="match status" value="1"/>
</dbReference>
<keyword evidence="3" id="KW-1185">Reference proteome</keyword>
<name>A0ABU4T9S6_9PSEU</name>
<protein>
    <submittedName>
        <fullName evidence="2">Helix-turn-helix transcriptional regulator</fullName>
    </submittedName>
</protein>
<dbReference type="Gene3D" id="1.10.260.40">
    <property type="entry name" value="lambda repressor-like DNA-binding domains"/>
    <property type="match status" value="1"/>
</dbReference>
<dbReference type="RefSeq" id="WP_319969940.1">
    <property type="nucleotide sequence ID" value="NZ_JAXAVW010000030.1"/>
</dbReference>
<reference evidence="2 3" key="2">
    <citation type="submission" date="2023-11" db="EMBL/GenBank/DDBJ databases">
        <authorList>
            <person name="Lara A.C."/>
            <person name="Chronakova A."/>
        </authorList>
    </citation>
    <scope>NUCLEOTIDE SEQUENCE [LARGE SCALE GENOMIC DNA]</scope>
    <source>
        <strain evidence="2 3">BCCO 10_0856</strain>
    </source>
</reference>
<evidence type="ECO:0000313" key="3">
    <source>
        <dbReference type="Proteomes" id="UP001285521"/>
    </source>
</evidence>
<accession>A0ABU4T9S6</accession>
<dbReference type="SMART" id="SM00530">
    <property type="entry name" value="HTH_XRE"/>
    <property type="match status" value="1"/>
</dbReference>
<dbReference type="SUPFAM" id="SSF47413">
    <property type="entry name" value="lambda repressor-like DNA-binding domains"/>
    <property type="match status" value="1"/>
</dbReference>
<evidence type="ECO:0000259" key="1">
    <source>
        <dbReference type="PROSITE" id="PS50943"/>
    </source>
</evidence>
<comment type="caution">
    <text evidence="2">The sequence shown here is derived from an EMBL/GenBank/DDBJ whole genome shotgun (WGS) entry which is preliminary data.</text>
</comment>
<dbReference type="Pfam" id="PF01381">
    <property type="entry name" value="HTH_3"/>
    <property type="match status" value="1"/>
</dbReference>
<dbReference type="EMBL" id="JAXAVW010000030">
    <property type="protein sequence ID" value="MDX8034927.1"/>
    <property type="molecule type" value="Genomic_DNA"/>
</dbReference>
<feature type="domain" description="HTH cro/C1-type" evidence="1">
    <location>
        <begin position="131"/>
        <end position="171"/>
    </location>
</feature>
<proteinExistence type="predicted"/>
<sequence>MAESIEIFPVVVLTRVFAARPSSVPEIQGFIRGCMSDVLLPENDNRELNRTIMDVLLAAAGPAGKIQVSCRTYPDKVEFDVLPSVVECVHPVGRQPDESTSARSEVSAAEVPVATPTSFAEWIMDVLRREGLTREAAAKQLGVSVKTVSRWAGGETEPRLRELRRVQDRFGDMPFR</sequence>
<dbReference type="Proteomes" id="UP001285521">
    <property type="component" value="Unassembled WGS sequence"/>
</dbReference>
<reference evidence="2 3" key="1">
    <citation type="submission" date="2023-11" db="EMBL/GenBank/DDBJ databases">
        <title>Lentzea sokolovensis, sp. nov., Lentzea kristufkii, sp. nov., and Lentzea miocenensis, sp. nov., rare actinobacteria from Sokolov Coal Basin, Miocene lacustrine sediment, Czech Republic.</title>
        <authorList>
            <person name="Lara A."/>
            <person name="Kotroba L."/>
            <person name="Nouioui I."/>
            <person name="Neumann-Schaal M."/>
            <person name="Mast Y."/>
            <person name="Chronakova A."/>
        </authorList>
    </citation>
    <scope>NUCLEOTIDE SEQUENCE [LARGE SCALE GENOMIC DNA]</scope>
    <source>
        <strain evidence="2 3">BCCO 10_0856</strain>
    </source>
</reference>
<organism evidence="2 3">
    <name type="scientific">Lentzea miocenica</name>
    <dbReference type="NCBI Taxonomy" id="3095431"/>
    <lineage>
        <taxon>Bacteria</taxon>
        <taxon>Bacillati</taxon>
        <taxon>Actinomycetota</taxon>
        <taxon>Actinomycetes</taxon>
        <taxon>Pseudonocardiales</taxon>
        <taxon>Pseudonocardiaceae</taxon>
        <taxon>Lentzea</taxon>
    </lineage>
</organism>
<dbReference type="InterPro" id="IPR010982">
    <property type="entry name" value="Lambda_DNA-bd_dom_sf"/>
</dbReference>
<gene>
    <name evidence="2" type="ORF">SK803_32325</name>
</gene>
<dbReference type="InterPro" id="IPR001387">
    <property type="entry name" value="Cro/C1-type_HTH"/>
</dbReference>